<dbReference type="AlphaFoldDB" id="A0A0A2LQG8"/>
<reference evidence="2 3" key="1">
    <citation type="submission" date="2013-09" db="EMBL/GenBank/DDBJ databases">
        <authorList>
            <person name="Zeng Z."/>
            <person name="Chen C."/>
        </authorList>
    </citation>
    <scope>NUCLEOTIDE SEQUENCE [LARGE SCALE GENOMIC DNA]</scope>
    <source>
        <strain evidence="2 3">F44-8</strain>
    </source>
</reference>
<dbReference type="Pfam" id="PF20033">
    <property type="entry name" value="DUF6438"/>
    <property type="match status" value="1"/>
</dbReference>
<proteinExistence type="predicted"/>
<keyword evidence="3" id="KW-1185">Reference proteome</keyword>
<gene>
    <name evidence="2" type="ORF">Q763_05510</name>
</gene>
<dbReference type="eggNOG" id="ENOG5032BWQ">
    <property type="taxonomic scope" value="Bacteria"/>
</dbReference>
<feature type="domain" description="DUF6438" evidence="1">
    <location>
        <begin position="122"/>
        <end position="232"/>
    </location>
</feature>
<dbReference type="EMBL" id="JRLV01000005">
    <property type="protein sequence ID" value="KGO82552.1"/>
    <property type="molecule type" value="Genomic_DNA"/>
</dbReference>
<evidence type="ECO:0000313" key="2">
    <source>
        <dbReference type="EMBL" id="KGO82552.1"/>
    </source>
</evidence>
<protein>
    <recommendedName>
        <fullName evidence="1">DUF6438 domain-containing protein</fullName>
    </recommendedName>
</protein>
<evidence type="ECO:0000259" key="1">
    <source>
        <dbReference type="Pfam" id="PF20033"/>
    </source>
</evidence>
<dbReference type="STRING" id="1406840.Q763_05510"/>
<organism evidence="2 3">
    <name type="scientific">Flavobacterium beibuense F44-8</name>
    <dbReference type="NCBI Taxonomy" id="1406840"/>
    <lineage>
        <taxon>Bacteria</taxon>
        <taxon>Pseudomonadati</taxon>
        <taxon>Bacteroidota</taxon>
        <taxon>Flavobacteriia</taxon>
        <taxon>Flavobacteriales</taxon>
        <taxon>Flavobacteriaceae</taxon>
        <taxon>Flavobacterium</taxon>
    </lineage>
</organism>
<accession>A0A0A2LQG8</accession>
<dbReference type="InterPro" id="IPR045497">
    <property type="entry name" value="DUF6438"/>
</dbReference>
<comment type="caution">
    <text evidence="2">The sequence shown here is derived from an EMBL/GenBank/DDBJ whole genome shotgun (WGS) entry which is preliminary data.</text>
</comment>
<evidence type="ECO:0000313" key="3">
    <source>
        <dbReference type="Proteomes" id="UP000030129"/>
    </source>
</evidence>
<sequence>MILGSWSSIDNTNQFANKRGFEFFPDSIFEDKYGFFSDRFYYSDSVNDPYNRYFRYFGTKSKYALSKDSLRLFNPAIQKWSSYKVEKLTPDTLIITTNVKDERGGTFIKKTYKTDTIPDFDAIYFYSSPCYGSCPVVSLLIKNNGDILYIGGANVKNKGLYQSNIGKEAFNRIQEKFKRADYMNLEDAYSAKVTDVSSVDIYFIKDNKVVKTIEDYGADGPNELVWAYFPLELIEQELDLKKLEIPDDIAKEFNIDKDYKDIVFYVGERMGFDFLIRLSDNI</sequence>
<name>A0A0A2LQG8_9FLAO</name>
<dbReference type="Proteomes" id="UP000030129">
    <property type="component" value="Unassembled WGS sequence"/>
</dbReference>